<evidence type="ECO:0000313" key="3">
    <source>
        <dbReference type="Proteomes" id="UP000824890"/>
    </source>
</evidence>
<gene>
    <name evidence="2" type="ORF">HID58_010558</name>
</gene>
<dbReference type="InterPro" id="IPR008579">
    <property type="entry name" value="UGlyAH_Cupin_dom"/>
</dbReference>
<dbReference type="InterPro" id="IPR011051">
    <property type="entry name" value="RmlC_Cupin_sf"/>
</dbReference>
<dbReference type="Pfam" id="PF05899">
    <property type="entry name" value="Cupin_3"/>
    <property type="match status" value="2"/>
</dbReference>
<protein>
    <recommendedName>
        <fullName evidence="1">(S)-ureidoglycine aminohydrolase cupin domain-containing protein</fullName>
    </recommendedName>
</protein>
<dbReference type="EMBL" id="JAGKQM010000003">
    <property type="protein sequence ID" value="KAH0933441.1"/>
    <property type="molecule type" value="Genomic_DNA"/>
</dbReference>
<accession>A0ABQ8DYD0</accession>
<sequence>MATEKFGIIIEKNPPESTLIQLGVRNMAQVGTYSSKQVSMDFQYKRVMLSAQRLYPDGSDEAVEIEAGDLVVFPKGLSCTWDVSVTVDKHYYHSETSNKPYSTRGPSMAAIRAESVATEILGIFVEKNPPESKLTQLGVRSWPKWGCPPSKFPWTYDAKETCFLLEGKVKVYPDGSDEGVEIEAGDFVVFPKGMSCTWDVSVAVDKHYQFE</sequence>
<dbReference type="Proteomes" id="UP000824890">
    <property type="component" value="Unassembled WGS sequence"/>
</dbReference>
<organism evidence="2 3">
    <name type="scientific">Brassica napus</name>
    <name type="common">Rape</name>
    <dbReference type="NCBI Taxonomy" id="3708"/>
    <lineage>
        <taxon>Eukaryota</taxon>
        <taxon>Viridiplantae</taxon>
        <taxon>Streptophyta</taxon>
        <taxon>Embryophyta</taxon>
        <taxon>Tracheophyta</taxon>
        <taxon>Spermatophyta</taxon>
        <taxon>Magnoliopsida</taxon>
        <taxon>eudicotyledons</taxon>
        <taxon>Gunneridae</taxon>
        <taxon>Pentapetalae</taxon>
        <taxon>rosids</taxon>
        <taxon>malvids</taxon>
        <taxon>Brassicales</taxon>
        <taxon>Brassicaceae</taxon>
        <taxon>Brassiceae</taxon>
        <taxon>Brassica</taxon>
    </lineage>
</organism>
<dbReference type="SUPFAM" id="SSF51182">
    <property type="entry name" value="RmlC-like cupins"/>
    <property type="match status" value="1"/>
</dbReference>
<proteinExistence type="predicted"/>
<evidence type="ECO:0000259" key="1">
    <source>
        <dbReference type="Pfam" id="PF05899"/>
    </source>
</evidence>
<dbReference type="PANTHER" id="PTHR33271:SF22">
    <property type="entry name" value="OS04G0445200 PROTEIN"/>
    <property type="match status" value="1"/>
</dbReference>
<feature type="domain" description="(S)-ureidoglycine aminohydrolase cupin" evidence="1">
    <location>
        <begin position="53"/>
        <end position="91"/>
    </location>
</feature>
<feature type="domain" description="(S)-ureidoglycine aminohydrolase cupin" evidence="1">
    <location>
        <begin position="135"/>
        <end position="208"/>
    </location>
</feature>
<dbReference type="InterPro" id="IPR014710">
    <property type="entry name" value="RmlC-like_jellyroll"/>
</dbReference>
<reference evidence="2 3" key="1">
    <citation type="submission" date="2021-05" db="EMBL/GenBank/DDBJ databases">
        <title>Genome Assembly of Synthetic Allotetraploid Brassica napus Reveals Homoeologous Exchanges between Subgenomes.</title>
        <authorList>
            <person name="Davis J.T."/>
        </authorList>
    </citation>
    <scope>NUCLEOTIDE SEQUENCE [LARGE SCALE GENOMIC DNA]</scope>
    <source>
        <strain evidence="3">cv. Da-Ae</strain>
        <tissue evidence="2">Seedling</tissue>
    </source>
</reference>
<dbReference type="CDD" id="cd02227">
    <property type="entry name" value="cupin_TM1112-like"/>
    <property type="match status" value="1"/>
</dbReference>
<evidence type="ECO:0000313" key="2">
    <source>
        <dbReference type="EMBL" id="KAH0933441.1"/>
    </source>
</evidence>
<name>A0ABQ8DYD0_BRANA</name>
<dbReference type="PANTHER" id="PTHR33271">
    <property type="entry name" value="OS04G0445200 PROTEIN"/>
    <property type="match status" value="1"/>
</dbReference>
<comment type="caution">
    <text evidence="2">The sequence shown here is derived from an EMBL/GenBank/DDBJ whole genome shotgun (WGS) entry which is preliminary data.</text>
</comment>
<keyword evidence="3" id="KW-1185">Reference proteome</keyword>
<dbReference type="Gene3D" id="2.60.120.10">
    <property type="entry name" value="Jelly Rolls"/>
    <property type="match status" value="2"/>
</dbReference>